<evidence type="ECO:0000313" key="3">
    <source>
        <dbReference type="EMBL" id="CAG7908924.1"/>
    </source>
</evidence>
<protein>
    <recommendedName>
        <fullName evidence="2">ATPase AAA-type core domain-containing protein</fullName>
    </recommendedName>
</protein>
<dbReference type="PANTHER" id="PTHR23077">
    <property type="entry name" value="AAA-FAMILY ATPASE"/>
    <property type="match status" value="1"/>
</dbReference>
<dbReference type="Gramene" id="A10p01700.2_BraZ1">
    <property type="protein sequence ID" value="A10p01700.2_BraZ1.CDS"/>
    <property type="gene ID" value="A10g01700.2_BraZ1"/>
</dbReference>
<dbReference type="EMBL" id="LR031577">
    <property type="protein sequence ID" value="VDD16726.1"/>
    <property type="molecule type" value="Genomic_DNA"/>
</dbReference>
<dbReference type="Gene3D" id="1.10.8.60">
    <property type="match status" value="1"/>
</dbReference>
<accession>A0A3P6CM98</accession>
<dbReference type="GO" id="GO:0016887">
    <property type="term" value="F:ATP hydrolysis activity"/>
    <property type="evidence" value="ECO:0007669"/>
    <property type="project" value="InterPro"/>
</dbReference>
<dbReference type="Proteomes" id="UP000694005">
    <property type="component" value="Chromosome A10"/>
</dbReference>
<sequence>MQICWRVIFSASPDPLTPRGGENVSDSKFDSFDDSALVGLSTQSLKRLSINAGSLVVINNIDIGIQRIAQVVVLDPPPKTTTLDDASLVLDSLYTMLVSPTYDLMMTQQLLAQEVAYFSPMLAFNLGLHVSCLKSLVHGGNEVLEKYFVAKFEEGESAVIAMEPSNERFLRVSHSQTALVLGGTVSSGLPPDLLVSRSKVPMPLQEDAVNVLASVLSPPLCPSALSSKLRVAVLLHGLPGCGKRTVVNYVARRLGLHVVEYSCHSLLSSSERKTSTVLAQTFNMARRYAPTILLLRHFDVFKNLGSQDGSQGDRVGVASEIASVIRELTEPVSNGEYSSMEEESNDNSSEDEVGKFRGHQVLLIASAESTEGLSPTIRRCFSHEIRMGSLNDEQRSEMLSQSLQGVSQLLNTSSDEFVKELVGQTSGFLPRDLRALVADAGANLFISKESETEKMNSLSGDHVGDDVDQSSQLDKSNETLIPKEDFTKALDRSKKRNESALGAPKVPNVKWDDGLRM</sequence>
<feature type="domain" description="ATPase AAA-type core" evidence="2">
    <location>
        <begin position="233"/>
        <end position="387"/>
    </location>
</feature>
<dbReference type="PANTHER" id="PTHR23077:SF9">
    <property type="entry name" value="PEROXISOMAL ATPASE PEX6"/>
    <property type="match status" value="1"/>
</dbReference>
<feature type="compositionally biased region" description="Acidic residues" evidence="1">
    <location>
        <begin position="339"/>
        <end position="351"/>
    </location>
</feature>
<dbReference type="Gene3D" id="3.40.50.300">
    <property type="entry name" value="P-loop containing nucleotide triphosphate hydrolases"/>
    <property type="match status" value="1"/>
</dbReference>
<feature type="region of interest" description="Disordered" evidence="1">
    <location>
        <begin position="451"/>
        <end position="517"/>
    </location>
</feature>
<dbReference type="FunFam" id="3.40.50.300:FF:001716">
    <property type="entry name" value="Peroxisome biogenesis protein 6"/>
    <property type="match status" value="1"/>
</dbReference>
<proteinExistence type="predicted"/>
<evidence type="ECO:0000256" key="1">
    <source>
        <dbReference type="SAM" id="MobiDB-lite"/>
    </source>
</evidence>
<dbReference type="EMBL" id="LS974626">
    <property type="protein sequence ID" value="CAG7908924.1"/>
    <property type="molecule type" value="Genomic_DNA"/>
</dbReference>
<evidence type="ECO:0000313" key="4">
    <source>
        <dbReference type="EMBL" id="VDD16726.1"/>
    </source>
</evidence>
<organism evidence="4">
    <name type="scientific">Brassica campestris</name>
    <name type="common">Field mustard</name>
    <dbReference type="NCBI Taxonomy" id="3711"/>
    <lineage>
        <taxon>Eukaryota</taxon>
        <taxon>Viridiplantae</taxon>
        <taxon>Streptophyta</taxon>
        <taxon>Embryophyta</taxon>
        <taxon>Tracheophyta</taxon>
        <taxon>Spermatophyta</taxon>
        <taxon>Magnoliopsida</taxon>
        <taxon>eudicotyledons</taxon>
        <taxon>Gunneridae</taxon>
        <taxon>Pentapetalae</taxon>
        <taxon>rosids</taxon>
        <taxon>malvids</taxon>
        <taxon>Brassicales</taxon>
        <taxon>Brassicaceae</taxon>
        <taxon>Brassiceae</taxon>
        <taxon>Brassica</taxon>
    </lineage>
</organism>
<dbReference type="InterPro" id="IPR003959">
    <property type="entry name" value="ATPase_AAA_core"/>
</dbReference>
<dbReference type="SUPFAM" id="SSF52540">
    <property type="entry name" value="P-loop containing nucleoside triphosphate hydrolases"/>
    <property type="match status" value="1"/>
</dbReference>
<dbReference type="GO" id="GO:0005524">
    <property type="term" value="F:ATP binding"/>
    <property type="evidence" value="ECO:0007669"/>
    <property type="project" value="InterPro"/>
</dbReference>
<reference evidence="4" key="1">
    <citation type="submission" date="2018-11" db="EMBL/GenBank/DDBJ databases">
        <authorList>
            <consortium name="Genoscope - CEA"/>
            <person name="William W."/>
        </authorList>
    </citation>
    <scope>NUCLEOTIDE SEQUENCE</scope>
</reference>
<dbReference type="InterPro" id="IPR050168">
    <property type="entry name" value="AAA_ATPase_domain"/>
</dbReference>
<feature type="region of interest" description="Disordered" evidence="1">
    <location>
        <begin position="332"/>
        <end position="352"/>
    </location>
</feature>
<name>A0A3P6CM98_BRACM</name>
<evidence type="ECO:0000259" key="2">
    <source>
        <dbReference type="Pfam" id="PF00004"/>
    </source>
</evidence>
<dbReference type="InterPro" id="IPR027417">
    <property type="entry name" value="P-loop_NTPase"/>
</dbReference>
<dbReference type="AlphaFoldDB" id="A0A3P6CM98"/>
<gene>
    <name evidence="4" type="ORF">BRAA10T42439Z</name>
    <name evidence="3" type="ORF">BRAPAZ1V2_A10P01700.2</name>
</gene>
<dbReference type="Pfam" id="PF00004">
    <property type="entry name" value="AAA"/>
    <property type="match status" value="1"/>
</dbReference>
<feature type="compositionally biased region" description="Basic and acidic residues" evidence="1">
    <location>
        <begin position="475"/>
        <end position="498"/>
    </location>
</feature>